<keyword evidence="1" id="KW-1133">Transmembrane helix</keyword>
<feature type="transmembrane region" description="Helical" evidence="1">
    <location>
        <begin position="7"/>
        <end position="28"/>
    </location>
</feature>
<evidence type="ECO:0000313" key="3">
    <source>
        <dbReference type="Proteomes" id="UP000298381"/>
    </source>
</evidence>
<feature type="transmembrane region" description="Helical" evidence="1">
    <location>
        <begin position="85"/>
        <end position="103"/>
    </location>
</feature>
<protein>
    <submittedName>
        <fullName evidence="2">DUF2975 domain-containing protein</fullName>
    </submittedName>
</protein>
<feature type="transmembrane region" description="Helical" evidence="1">
    <location>
        <begin position="34"/>
        <end position="55"/>
    </location>
</feature>
<accession>A0A4Z0DA33</accession>
<dbReference type="Proteomes" id="UP000298381">
    <property type="component" value="Unassembled WGS sequence"/>
</dbReference>
<name>A0A4Z0DA33_9FIRM</name>
<dbReference type="AlphaFoldDB" id="A0A4Z0DA33"/>
<organism evidence="2 3">
    <name type="scientific">Soehngenia longivitae</name>
    <dbReference type="NCBI Taxonomy" id="2562294"/>
    <lineage>
        <taxon>Bacteria</taxon>
        <taxon>Bacillati</taxon>
        <taxon>Bacillota</taxon>
        <taxon>Tissierellia</taxon>
        <taxon>Tissierellales</taxon>
        <taxon>Tissierellaceae</taxon>
        <taxon>Soehngenia</taxon>
    </lineage>
</organism>
<reference evidence="2 3" key="1">
    <citation type="submission" date="2019-03" db="EMBL/GenBank/DDBJ databases">
        <title>Draft genome sequence data and analysis of a Fermenting Bacterium, Soehngenia longevitae strain 1933PT, isolated from petroleum reservoir in Azerbaijan.</title>
        <authorList>
            <person name="Grouzdev D.S."/>
            <person name="Bidzhieva S.K."/>
            <person name="Sokolova D.S."/>
            <person name="Tourova T.P."/>
            <person name="Poltaraus A.B."/>
            <person name="Nazina T.N."/>
        </authorList>
    </citation>
    <scope>NUCLEOTIDE SEQUENCE [LARGE SCALE GENOMIC DNA]</scope>
    <source>
        <strain evidence="2 3">1933P</strain>
    </source>
</reference>
<dbReference type="OrthoDB" id="1100174at2"/>
<dbReference type="InterPro" id="IPR021354">
    <property type="entry name" value="DUF2975"/>
</dbReference>
<evidence type="ECO:0000313" key="2">
    <source>
        <dbReference type="EMBL" id="TFZ41713.1"/>
    </source>
</evidence>
<gene>
    <name evidence="2" type="ORF">E4100_00845</name>
</gene>
<dbReference type="Pfam" id="PF11188">
    <property type="entry name" value="DUF2975"/>
    <property type="match status" value="1"/>
</dbReference>
<sequence length="150" mass="16878">MKDKYILFLRITLILIAMPVLILCVFWVPTMMGYLPNIVVVILYLTALIYFYALFNASNILTRIDKKDVFSNISLNLLTKIKHSAIAISMLYVIALPFLYPIAEVDDAPGLLAFPLIIIFASIVISVFAAVLEKLLAEVIKLKNENDLTI</sequence>
<feature type="transmembrane region" description="Helical" evidence="1">
    <location>
        <begin position="109"/>
        <end position="132"/>
    </location>
</feature>
<evidence type="ECO:0000256" key="1">
    <source>
        <dbReference type="SAM" id="Phobius"/>
    </source>
</evidence>
<comment type="caution">
    <text evidence="2">The sequence shown here is derived from an EMBL/GenBank/DDBJ whole genome shotgun (WGS) entry which is preliminary data.</text>
</comment>
<keyword evidence="1" id="KW-0472">Membrane</keyword>
<dbReference type="EMBL" id="SRIB01000001">
    <property type="protein sequence ID" value="TFZ41713.1"/>
    <property type="molecule type" value="Genomic_DNA"/>
</dbReference>
<dbReference type="RefSeq" id="WP_135269906.1">
    <property type="nucleotide sequence ID" value="NZ_SRIB01000001.1"/>
</dbReference>
<keyword evidence="1" id="KW-0812">Transmembrane</keyword>
<proteinExistence type="predicted"/>
<keyword evidence="3" id="KW-1185">Reference proteome</keyword>